<name>A0A9P4GG77_9PLEO</name>
<protein>
    <recommendedName>
        <fullName evidence="1">F-box domain-containing protein</fullName>
    </recommendedName>
</protein>
<gene>
    <name evidence="2" type="ORF">K460DRAFT_376398</name>
</gene>
<dbReference type="PROSITE" id="PS50181">
    <property type="entry name" value="FBOX"/>
    <property type="match status" value="1"/>
</dbReference>
<organism evidence="2 3">
    <name type="scientific">Cucurbitaria berberidis CBS 394.84</name>
    <dbReference type="NCBI Taxonomy" id="1168544"/>
    <lineage>
        <taxon>Eukaryota</taxon>
        <taxon>Fungi</taxon>
        <taxon>Dikarya</taxon>
        <taxon>Ascomycota</taxon>
        <taxon>Pezizomycotina</taxon>
        <taxon>Dothideomycetes</taxon>
        <taxon>Pleosporomycetidae</taxon>
        <taxon>Pleosporales</taxon>
        <taxon>Pleosporineae</taxon>
        <taxon>Cucurbitariaceae</taxon>
        <taxon>Cucurbitaria</taxon>
    </lineage>
</organism>
<evidence type="ECO:0000313" key="3">
    <source>
        <dbReference type="Proteomes" id="UP000800039"/>
    </source>
</evidence>
<dbReference type="SUPFAM" id="SSF81383">
    <property type="entry name" value="F-box domain"/>
    <property type="match status" value="1"/>
</dbReference>
<sequence length="572" mass="65066">MAAFSHLPPELVEYVVTYLQQADICAFARTSKSLYALAVPILYRHVDLSVLSEDRLPRIDRFCLNIISDTRLASRVESLRLGQQPSKVVHEGARWLATDKHFDDDLMLHRAMQFLRNQFVITEEERIVEGIYKREYSAFAALILLVLPTLQHLEIAHSFSTSVLLVQVALSNLNNPDRPPSQALLNRLSSINKFSLNVNRLSGLVYPRTLVHSIFDSILNLPGITKLEFSLPDGQGHGMFGLPLHDPHARRGPLVAEIRPTMITTLVIRSTGTLLQILPSLLSCTPQLQSFTYDLFYNCNGLRVNDDRIIDLAAWSDLLQEVRATLQKLVFSVEYCHTDKYPFQQPSIGDKLYGYLDLTNFPQLHTLEAPFPFLTGDVDFSITTEIYPLLPPNLRHLSLRPDLSHAQALFPLDTSILPSGLTFQESEIEARHLMNARMDVSYMFHATLEFLNCAPGLDTISVWQPADASLSWFDGQVLDFATICRNKSVNGKIIQPMLLRWMNPEHWNLIKEITVFDRTAPARGLMEKFHREEWAGIPLGLASQYHLYALQAHKVRSRRSRQQSLDIVSPRH</sequence>
<accession>A0A9P4GG77</accession>
<evidence type="ECO:0000259" key="1">
    <source>
        <dbReference type="PROSITE" id="PS50181"/>
    </source>
</evidence>
<dbReference type="InterPro" id="IPR036047">
    <property type="entry name" value="F-box-like_dom_sf"/>
</dbReference>
<dbReference type="AlphaFoldDB" id="A0A9P4GG77"/>
<reference evidence="2" key="1">
    <citation type="submission" date="2020-01" db="EMBL/GenBank/DDBJ databases">
        <authorList>
            <consortium name="DOE Joint Genome Institute"/>
            <person name="Haridas S."/>
            <person name="Albert R."/>
            <person name="Binder M."/>
            <person name="Bloem J."/>
            <person name="Labutti K."/>
            <person name="Salamov A."/>
            <person name="Andreopoulos B."/>
            <person name="Baker S.E."/>
            <person name="Barry K."/>
            <person name="Bills G."/>
            <person name="Bluhm B.H."/>
            <person name="Cannon C."/>
            <person name="Castanera R."/>
            <person name="Culley D.E."/>
            <person name="Daum C."/>
            <person name="Ezra D."/>
            <person name="Gonzalez J.B."/>
            <person name="Henrissat B."/>
            <person name="Kuo A."/>
            <person name="Liang C."/>
            <person name="Lipzen A."/>
            <person name="Lutzoni F."/>
            <person name="Magnuson J."/>
            <person name="Mondo S."/>
            <person name="Nolan M."/>
            <person name="Ohm R."/>
            <person name="Pangilinan J."/>
            <person name="Park H.-J."/>
            <person name="Ramirez L."/>
            <person name="Alfaro M."/>
            <person name="Sun H."/>
            <person name="Tritt A."/>
            <person name="Yoshinaga Y."/>
            <person name="Zwiers L.-H."/>
            <person name="Turgeon B.G."/>
            <person name="Goodwin S.B."/>
            <person name="Spatafora J.W."/>
            <person name="Crous P.W."/>
            <person name="Grigoriev I.V."/>
        </authorList>
    </citation>
    <scope>NUCLEOTIDE SEQUENCE</scope>
    <source>
        <strain evidence="2">CBS 394.84</strain>
    </source>
</reference>
<dbReference type="EMBL" id="ML976616">
    <property type="protein sequence ID" value="KAF1844782.1"/>
    <property type="molecule type" value="Genomic_DNA"/>
</dbReference>
<evidence type="ECO:0000313" key="2">
    <source>
        <dbReference type="EMBL" id="KAF1844782.1"/>
    </source>
</evidence>
<proteinExistence type="predicted"/>
<dbReference type="OrthoDB" id="4191831at2759"/>
<comment type="caution">
    <text evidence="2">The sequence shown here is derived from an EMBL/GenBank/DDBJ whole genome shotgun (WGS) entry which is preliminary data.</text>
</comment>
<dbReference type="Pfam" id="PF12937">
    <property type="entry name" value="F-box-like"/>
    <property type="match status" value="1"/>
</dbReference>
<keyword evidence="3" id="KW-1185">Reference proteome</keyword>
<feature type="domain" description="F-box" evidence="1">
    <location>
        <begin position="1"/>
        <end position="46"/>
    </location>
</feature>
<dbReference type="InterPro" id="IPR001810">
    <property type="entry name" value="F-box_dom"/>
</dbReference>
<dbReference type="GeneID" id="63852124"/>
<dbReference type="Proteomes" id="UP000800039">
    <property type="component" value="Unassembled WGS sequence"/>
</dbReference>
<dbReference type="RefSeq" id="XP_040787345.1">
    <property type="nucleotide sequence ID" value="XM_040934873.1"/>
</dbReference>